<comment type="caution">
    <text evidence="2">The sequence shown here is derived from an EMBL/GenBank/DDBJ whole genome shotgun (WGS) entry which is preliminary data.</text>
</comment>
<feature type="transmembrane region" description="Helical" evidence="1">
    <location>
        <begin position="84"/>
        <end position="109"/>
    </location>
</feature>
<accession>A0A652YLU5</accession>
<name>A0A652YLU5_NOCGL</name>
<gene>
    <name evidence="2" type="ORF">FNL38_106255</name>
</gene>
<feature type="transmembrane region" description="Helical" evidence="1">
    <location>
        <begin position="25"/>
        <end position="46"/>
    </location>
</feature>
<feature type="transmembrane region" description="Helical" evidence="1">
    <location>
        <begin position="52"/>
        <end position="72"/>
    </location>
</feature>
<proteinExistence type="predicted"/>
<evidence type="ECO:0000313" key="2">
    <source>
        <dbReference type="EMBL" id="TYQ02435.1"/>
    </source>
</evidence>
<sequence>MSARRCNAAMDTEKRWSDPEEFRRAATFTGVVIGLALAVLCSLLLFDRSSGLGTLAFAPAAVFLIGGLIAFVQTYRVWKRGGVWPIWQGAGWGLMVLMLISSGFGAGAYGPPQ</sequence>
<protein>
    <recommendedName>
        <fullName evidence="3">Transmembrane protein</fullName>
    </recommendedName>
</protein>
<evidence type="ECO:0008006" key="3">
    <source>
        <dbReference type="Google" id="ProtNLM"/>
    </source>
</evidence>
<dbReference type="AlphaFoldDB" id="A0A652YLU5"/>
<evidence type="ECO:0000256" key="1">
    <source>
        <dbReference type="SAM" id="Phobius"/>
    </source>
</evidence>
<reference evidence="2" key="1">
    <citation type="submission" date="2019-07" db="EMBL/GenBank/DDBJ databases">
        <title>Genomic Encyclopedia of Type Strains, Phase IV (KMG-IV): sequencing the most valuable type-strain genomes for metagenomic binning, comparative biology and taxonomic classification.</title>
        <authorList>
            <person name="Goeker M."/>
        </authorList>
    </citation>
    <scope>NUCLEOTIDE SEQUENCE</scope>
    <source>
        <strain evidence="2">DSM 44596</strain>
    </source>
</reference>
<keyword evidence="1" id="KW-1133">Transmembrane helix</keyword>
<keyword evidence="1" id="KW-0472">Membrane</keyword>
<dbReference type="EMBL" id="VNIQ01000006">
    <property type="protein sequence ID" value="TYQ02435.1"/>
    <property type="molecule type" value="Genomic_DNA"/>
</dbReference>
<organism evidence="2">
    <name type="scientific">Nocardia globerula</name>
    <dbReference type="NCBI Taxonomy" id="1818"/>
    <lineage>
        <taxon>Bacteria</taxon>
        <taxon>Bacillati</taxon>
        <taxon>Actinomycetota</taxon>
        <taxon>Actinomycetes</taxon>
        <taxon>Mycobacteriales</taxon>
        <taxon>Nocardiaceae</taxon>
        <taxon>Nocardia</taxon>
    </lineage>
</organism>
<keyword evidence="1" id="KW-0812">Transmembrane</keyword>